<gene>
    <name evidence="3" type="ORF">X928_06165</name>
</gene>
<evidence type="ECO:0000313" key="4">
    <source>
        <dbReference type="Proteomes" id="UP000236199"/>
    </source>
</evidence>
<organism evidence="3 4">
    <name type="scientific">Petrotoga miotherma DSM 10691</name>
    <dbReference type="NCBI Taxonomy" id="1434326"/>
    <lineage>
        <taxon>Bacteria</taxon>
        <taxon>Thermotogati</taxon>
        <taxon>Thermotogota</taxon>
        <taxon>Thermotogae</taxon>
        <taxon>Petrotogales</taxon>
        <taxon>Petrotogaceae</taxon>
        <taxon>Petrotoga</taxon>
    </lineage>
</organism>
<comment type="caution">
    <text evidence="3">The sequence shown here is derived from an EMBL/GenBank/DDBJ whole genome shotgun (WGS) entry which is preliminary data.</text>
</comment>
<dbReference type="EMBL" id="AZRM01000027">
    <property type="protein sequence ID" value="PNR99853.1"/>
    <property type="molecule type" value="Genomic_DNA"/>
</dbReference>
<dbReference type="InterPro" id="IPR044911">
    <property type="entry name" value="V-type_ATPase_csu/dsu_dom_3"/>
</dbReference>
<dbReference type="Gene3D" id="1.10.132.50">
    <property type="entry name" value="ATP synthase (C/AC39) subunit, domain 3"/>
    <property type="match status" value="2"/>
</dbReference>
<name>A0A2K1PAP4_9BACT</name>
<protein>
    <submittedName>
        <fullName evidence="3">ATPase</fullName>
    </submittedName>
</protein>
<evidence type="ECO:0000313" key="3">
    <source>
        <dbReference type="EMBL" id="PNR99853.1"/>
    </source>
</evidence>
<keyword evidence="1" id="KW-0813">Transport</keyword>
<dbReference type="InterPro" id="IPR036079">
    <property type="entry name" value="ATPase_csu/dsu_sf"/>
</dbReference>
<dbReference type="PANTHER" id="PTHR38682">
    <property type="entry name" value="V-TYPE ATP SYNTHASE SUBUNIT C"/>
    <property type="match status" value="1"/>
</dbReference>
<keyword evidence="2" id="KW-0406">Ion transport</keyword>
<dbReference type="Pfam" id="PF01992">
    <property type="entry name" value="vATP-synt_AC39"/>
    <property type="match status" value="1"/>
</dbReference>
<dbReference type="InterPro" id="IPR050873">
    <property type="entry name" value="V-ATPase_V0D/AC39_subunit"/>
</dbReference>
<reference evidence="3 4" key="1">
    <citation type="submission" date="2013-12" db="EMBL/GenBank/DDBJ databases">
        <title>Comparative genomics of Petrotoga isolates.</title>
        <authorList>
            <person name="Nesbo C.L."/>
            <person name="Charchuk R."/>
            <person name="Chow K."/>
        </authorList>
    </citation>
    <scope>NUCLEOTIDE SEQUENCE [LARGE SCALE GENOMIC DNA]</scope>
    <source>
        <strain evidence="3 4">DSM 10691</strain>
    </source>
</reference>
<keyword evidence="4" id="KW-1185">Reference proteome</keyword>
<dbReference type="PANTHER" id="PTHR38682:SF1">
    <property type="entry name" value="V-TYPE ATP SYNTHASE SUBUNIT C"/>
    <property type="match status" value="1"/>
</dbReference>
<sequence>MMIPGLTSKVKALYSKILNQSDYHNLIEASSITEIVAYLKNNTHYNEVLVGTDIANLHRRDVEILIRKSILSDFYHLYFYLPVKVQKLFKLIERRYEIENIKFIFRSLHSGHLEYISKERLFPVNHKTISEETFMAIKNFDDALNTFKNSIYSGVITSAYDNYRKTKKLQYLLNAIDFWYFSSLESEFKKTPEFSSNLRDLFFKQVDLINIQWIYRARILFKLSTSEVLNLLLPITFKLSKSEIENLSTSEDLNDFIKKVSSTFYGEYFKNINQNIFSYIIERLCNRILLKEAKQLISETQNGLTVMSGYLFLREYEYKDLITLIEAKRYKIPNDRFNAFLLLIEE</sequence>
<dbReference type="SUPFAM" id="SSF103486">
    <property type="entry name" value="V-type ATP synthase subunit C"/>
    <property type="match status" value="1"/>
</dbReference>
<dbReference type="OrthoDB" id="43045at2"/>
<accession>A0A2K1PAP4</accession>
<dbReference type="InterPro" id="IPR002843">
    <property type="entry name" value="ATPase_V0-cplx_csu/dsu"/>
</dbReference>
<dbReference type="AlphaFoldDB" id="A0A2K1PAP4"/>
<dbReference type="Proteomes" id="UP000236199">
    <property type="component" value="Unassembled WGS sequence"/>
</dbReference>
<evidence type="ECO:0000256" key="1">
    <source>
        <dbReference type="ARBA" id="ARBA00022448"/>
    </source>
</evidence>
<dbReference type="GO" id="GO:0046961">
    <property type="term" value="F:proton-transporting ATPase activity, rotational mechanism"/>
    <property type="evidence" value="ECO:0007669"/>
    <property type="project" value="InterPro"/>
</dbReference>
<evidence type="ECO:0000256" key="2">
    <source>
        <dbReference type="ARBA" id="ARBA00023065"/>
    </source>
</evidence>
<proteinExistence type="predicted"/>